<dbReference type="EMBL" id="JADGMQ010000002">
    <property type="protein sequence ID" value="MBI1620011.1"/>
    <property type="molecule type" value="Genomic_DNA"/>
</dbReference>
<reference evidence="1 2" key="1">
    <citation type="submission" date="2020-10" db="EMBL/GenBank/DDBJ databases">
        <title>Aquamicrobium zhengzhouensis sp. nov., a exopolysaccharide producing bacterium isolated from farmland soil.</title>
        <authorList>
            <person name="Wang X."/>
        </authorList>
    </citation>
    <scope>NUCLEOTIDE SEQUENCE [LARGE SCALE GENOMIC DNA]</scope>
    <source>
        <strain evidence="2">cd-1</strain>
    </source>
</reference>
<evidence type="ECO:0000313" key="2">
    <source>
        <dbReference type="Proteomes" id="UP000601789"/>
    </source>
</evidence>
<dbReference type="RefSeq" id="WP_198474906.1">
    <property type="nucleotide sequence ID" value="NZ_JADGMQ010000002.1"/>
</dbReference>
<accession>A0ABS0S9V2</accession>
<protein>
    <submittedName>
        <fullName evidence="1">Head decoration protein</fullName>
    </submittedName>
</protein>
<dbReference type="Gene3D" id="2.40.300.10">
    <property type="entry name" value="Head decoration protein D"/>
    <property type="match status" value="1"/>
</dbReference>
<dbReference type="Pfam" id="PF02924">
    <property type="entry name" value="HDPD"/>
    <property type="match status" value="1"/>
</dbReference>
<dbReference type="InterPro" id="IPR004195">
    <property type="entry name" value="Head_decoration_D"/>
</dbReference>
<proteinExistence type="predicted"/>
<keyword evidence="2" id="KW-1185">Reference proteome</keyword>
<evidence type="ECO:0000313" key="1">
    <source>
        <dbReference type="EMBL" id="MBI1620011.1"/>
    </source>
</evidence>
<comment type="caution">
    <text evidence="1">The sequence shown here is derived from an EMBL/GenBank/DDBJ whole genome shotgun (WGS) entry which is preliminary data.</text>
</comment>
<name>A0ABS0S9V2_9HYPH</name>
<gene>
    <name evidence="1" type="ORF">IOD40_04950</name>
</gene>
<sequence length="148" mass="15621">MAINTPYLAHLAGFPGQWSDEINPVREGLILNNPDVVTVDMTIAASQTIAEYTPVGLNAAGDLVPAVWAADETAVKPVGITLFPITTPAGTPLKGVPILIQGGLNVDMIKWPVSFDTFEKKLEAFRGAPTPTNIVVKKAYLGATVAQP</sequence>
<organism evidence="1 2">
    <name type="scientific">Aquamicrobium zhengzhouense</name>
    <dbReference type="NCBI Taxonomy" id="2781738"/>
    <lineage>
        <taxon>Bacteria</taxon>
        <taxon>Pseudomonadati</taxon>
        <taxon>Pseudomonadota</taxon>
        <taxon>Alphaproteobacteria</taxon>
        <taxon>Hyphomicrobiales</taxon>
        <taxon>Phyllobacteriaceae</taxon>
        <taxon>Aquamicrobium</taxon>
    </lineage>
</organism>
<dbReference type="Proteomes" id="UP000601789">
    <property type="component" value="Unassembled WGS sequence"/>
</dbReference>